<comment type="caution">
    <text evidence="2">The sequence shown here is derived from an EMBL/GenBank/DDBJ whole genome shotgun (WGS) entry which is preliminary data.</text>
</comment>
<sequence>MKQVDGVSQQLVTIGLTLQEAGIYRALLTNQKLRVRDVAKQLGIMVPSVHRSLVGLKRKGLVTTFGRRPLALTAIDPKLALGKLVNDRYQGELAVKDQIEEALTRQTSPEPELGVAFLESKQATYDYTFPLINTLQKEMLILSVGEPIPEEIFLSLFRAIKRGVVVKMLSETYNETNRELLTNWKKNGWQVRHLPKPTLDFTLTILDGKVTVVQMRREKEKDRRVGIAIYNPAYAAAQREYFSALWQKAKEI</sequence>
<evidence type="ECO:0000313" key="2">
    <source>
        <dbReference type="EMBL" id="OGG34618.1"/>
    </source>
</evidence>
<dbReference type="SUPFAM" id="SSF56024">
    <property type="entry name" value="Phospholipase D/nuclease"/>
    <property type="match status" value="1"/>
</dbReference>
<gene>
    <name evidence="2" type="ORF">A2363_02955</name>
</gene>
<dbReference type="InterPro" id="IPR036390">
    <property type="entry name" value="WH_DNA-bd_sf"/>
</dbReference>
<feature type="domain" description="Transcription regulator TrmB N-terminal" evidence="1">
    <location>
        <begin position="14"/>
        <end position="78"/>
    </location>
</feature>
<dbReference type="AlphaFoldDB" id="A0A1F6BCM3"/>
<dbReference type="InterPro" id="IPR036388">
    <property type="entry name" value="WH-like_DNA-bd_sf"/>
</dbReference>
<dbReference type="STRING" id="1798401.A2363_02955"/>
<dbReference type="SUPFAM" id="SSF46785">
    <property type="entry name" value="Winged helix' DNA-binding domain"/>
    <property type="match status" value="1"/>
</dbReference>
<evidence type="ECO:0000259" key="1">
    <source>
        <dbReference type="Pfam" id="PF01978"/>
    </source>
</evidence>
<dbReference type="EMBL" id="MFKE01000026">
    <property type="protein sequence ID" value="OGG34618.1"/>
    <property type="molecule type" value="Genomic_DNA"/>
</dbReference>
<dbReference type="Proteomes" id="UP000176186">
    <property type="component" value="Unassembled WGS sequence"/>
</dbReference>
<name>A0A1F6BCM3_9BACT</name>
<evidence type="ECO:0000313" key="3">
    <source>
        <dbReference type="Proteomes" id="UP000176186"/>
    </source>
</evidence>
<dbReference type="PANTHER" id="PTHR34293">
    <property type="entry name" value="HTH-TYPE TRANSCRIPTIONAL REGULATOR TRMBL2"/>
    <property type="match status" value="1"/>
</dbReference>
<dbReference type="InterPro" id="IPR051797">
    <property type="entry name" value="TrmB-like"/>
</dbReference>
<dbReference type="Gene3D" id="3.30.870.10">
    <property type="entry name" value="Endonuclease Chain A"/>
    <property type="match status" value="1"/>
</dbReference>
<proteinExistence type="predicted"/>
<dbReference type="InterPro" id="IPR002831">
    <property type="entry name" value="Tscrpt_reg_TrmB_N"/>
</dbReference>
<dbReference type="Gene3D" id="1.10.10.10">
    <property type="entry name" value="Winged helix-like DNA-binding domain superfamily/Winged helix DNA-binding domain"/>
    <property type="match status" value="1"/>
</dbReference>
<accession>A0A1F6BCM3</accession>
<organism evidence="2 3">
    <name type="scientific">Candidatus Gottesmanbacteria bacterium RIFOXYB1_FULL_47_11</name>
    <dbReference type="NCBI Taxonomy" id="1798401"/>
    <lineage>
        <taxon>Bacteria</taxon>
        <taxon>Candidatus Gottesmaniibacteriota</taxon>
    </lineage>
</organism>
<dbReference type="Pfam" id="PF01978">
    <property type="entry name" value="TrmB"/>
    <property type="match status" value="1"/>
</dbReference>
<dbReference type="PANTHER" id="PTHR34293:SF1">
    <property type="entry name" value="HTH-TYPE TRANSCRIPTIONAL REGULATOR TRMBL2"/>
    <property type="match status" value="1"/>
</dbReference>
<reference evidence="2 3" key="1">
    <citation type="journal article" date="2016" name="Nat. Commun.">
        <title>Thousands of microbial genomes shed light on interconnected biogeochemical processes in an aquifer system.</title>
        <authorList>
            <person name="Anantharaman K."/>
            <person name="Brown C.T."/>
            <person name="Hug L.A."/>
            <person name="Sharon I."/>
            <person name="Castelle C.J."/>
            <person name="Probst A.J."/>
            <person name="Thomas B.C."/>
            <person name="Singh A."/>
            <person name="Wilkins M.J."/>
            <person name="Karaoz U."/>
            <person name="Brodie E.L."/>
            <person name="Williams K.H."/>
            <person name="Hubbard S.S."/>
            <person name="Banfield J.F."/>
        </authorList>
    </citation>
    <scope>NUCLEOTIDE SEQUENCE [LARGE SCALE GENOMIC DNA]</scope>
</reference>
<protein>
    <recommendedName>
        <fullName evidence="1">Transcription regulator TrmB N-terminal domain-containing protein</fullName>
    </recommendedName>
</protein>